<evidence type="ECO:0000313" key="1">
    <source>
        <dbReference type="EMBL" id="KAK9112025.1"/>
    </source>
</evidence>
<protein>
    <submittedName>
        <fullName evidence="1">Uncharacterized protein</fullName>
    </submittedName>
</protein>
<comment type="caution">
    <text evidence="1">The sequence shown here is derived from an EMBL/GenBank/DDBJ whole genome shotgun (WGS) entry which is preliminary data.</text>
</comment>
<proteinExistence type="predicted"/>
<keyword evidence="2" id="KW-1185">Reference proteome</keyword>
<sequence length="80" mass="8691">MTFNGGLNSKNLRLSSSSRAIHRVVELRRRHNPTSTVVVSRRGSIGLATRHRTVAAESSFLLAGVLRAAARRLPPSRATS</sequence>
<reference evidence="1 2" key="1">
    <citation type="submission" date="2024-01" db="EMBL/GenBank/DDBJ databases">
        <title>Genome assemblies of Stephania.</title>
        <authorList>
            <person name="Yang L."/>
        </authorList>
    </citation>
    <scope>NUCLEOTIDE SEQUENCE [LARGE SCALE GENOMIC DNA]</scope>
    <source>
        <strain evidence="1">JXDWG</strain>
        <tissue evidence="1">Leaf</tissue>
    </source>
</reference>
<evidence type="ECO:0000313" key="2">
    <source>
        <dbReference type="Proteomes" id="UP001419268"/>
    </source>
</evidence>
<dbReference type="AlphaFoldDB" id="A0AAP0IB37"/>
<accession>A0AAP0IB37</accession>
<name>A0AAP0IB37_9MAGN</name>
<dbReference type="Proteomes" id="UP001419268">
    <property type="component" value="Unassembled WGS sequence"/>
</dbReference>
<dbReference type="EMBL" id="JBBNAG010000008">
    <property type="protein sequence ID" value="KAK9112025.1"/>
    <property type="molecule type" value="Genomic_DNA"/>
</dbReference>
<organism evidence="1 2">
    <name type="scientific">Stephania cephalantha</name>
    <dbReference type="NCBI Taxonomy" id="152367"/>
    <lineage>
        <taxon>Eukaryota</taxon>
        <taxon>Viridiplantae</taxon>
        <taxon>Streptophyta</taxon>
        <taxon>Embryophyta</taxon>
        <taxon>Tracheophyta</taxon>
        <taxon>Spermatophyta</taxon>
        <taxon>Magnoliopsida</taxon>
        <taxon>Ranunculales</taxon>
        <taxon>Menispermaceae</taxon>
        <taxon>Menispermoideae</taxon>
        <taxon>Cissampelideae</taxon>
        <taxon>Stephania</taxon>
    </lineage>
</organism>
<gene>
    <name evidence="1" type="ORF">Scep_019544</name>
</gene>